<reference evidence="4" key="1">
    <citation type="submission" date="2023-10" db="EMBL/GenBank/DDBJ databases">
        <title>Chromosome-level genome of the transformable northern wattle, Acacia crassicarpa.</title>
        <authorList>
            <person name="Massaro I."/>
            <person name="Sinha N.R."/>
            <person name="Poethig S."/>
            <person name="Leichty A.R."/>
        </authorList>
    </citation>
    <scope>NUCLEOTIDE SEQUENCE</scope>
    <source>
        <strain evidence="4">Acra3RX</strain>
        <tissue evidence="4">Leaf</tissue>
    </source>
</reference>
<proteinExistence type="predicted"/>
<evidence type="ECO:0000256" key="1">
    <source>
        <dbReference type="ARBA" id="ARBA00022723"/>
    </source>
</evidence>
<dbReference type="PANTHER" id="PTHR46036:SF5">
    <property type="entry name" value="LACTOYLGLUTATHIONE LYASE"/>
    <property type="match status" value="1"/>
</dbReference>
<dbReference type="GO" id="GO:0046872">
    <property type="term" value="F:metal ion binding"/>
    <property type="evidence" value="ECO:0007669"/>
    <property type="project" value="UniProtKB-KW"/>
</dbReference>
<sequence length="186" mass="20835">MASSIHPSLSAFNLSGESPTRRLSFHDQVCGYGVDAYDIGNGFGHFGIAVDDVEKTVELIRAKGGKITREPGPVKGGSTIIIFIEDPDGYKFELLQRGTSPEPLCQVMLQVGDLNHSIEFYEKAFGMELFQTQDNPELKEDRDKLGSFSKTKEQSLKQQRTRKDQLIKFRMKLLCCSLQQTTPSQK</sequence>
<dbReference type="PROSITE" id="PS00935">
    <property type="entry name" value="GLYOXALASE_I_2"/>
    <property type="match status" value="1"/>
</dbReference>
<evidence type="ECO:0000313" key="5">
    <source>
        <dbReference type="Proteomes" id="UP001293593"/>
    </source>
</evidence>
<dbReference type="PROSITE" id="PS00934">
    <property type="entry name" value="GLYOXALASE_I_1"/>
    <property type="match status" value="1"/>
</dbReference>
<accession>A0AAE1N767</accession>
<feature type="region of interest" description="Disordered" evidence="2">
    <location>
        <begin position="140"/>
        <end position="162"/>
    </location>
</feature>
<dbReference type="InterPro" id="IPR029068">
    <property type="entry name" value="Glyas_Bleomycin-R_OHBP_Dase"/>
</dbReference>
<dbReference type="InterPro" id="IPR004360">
    <property type="entry name" value="Glyas_Fos-R_dOase_dom"/>
</dbReference>
<dbReference type="SUPFAM" id="SSF54593">
    <property type="entry name" value="Glyoxalase/Bleomycin resistance protein/Dihydroxybiphenyl dioxygenase"/>
    <property type="match status" value="1"/>
</dbReference>
<dbReference type="GO" id="GO:0004462">
    <property type="term" value="F:lactoylglutathione lyase activity"/>
    <property type="evidence" value="ECO:0007669"/>
    <property type="project" value="InterPro"/>
</dbReference>
<dbReference type="Pfam" id="PF00903">
    <property type="entry name" value="Glyoxalase"/>
    <property type="match status" value="2"/>
</dbReference>
<evidence type="ECO:0000313" key="4">
    <source>
        <dbReference type="EMBL" id="KAK4283844.1"/>
    </source>
</evidence>
<dbReference type="PANTHER" id="PTHR46036">
    <property type="entry name" value="LACTOYLGLUTATHIONE LYASE"/>
    <property type="match status" value="1"/>
</dbReference>
<dbReference type="GO" id="GO:0019243">
    <property type="term" value="P:methylglyoxal catabolic process to D-lactate via S-lactoyl-glutathione"/>
    <property type="evidence" value="ECO:0007669"/>
    <property type="project" value="TreeGrafter"/>
</dbReference>
<dbReference type="InterPro" id="IPR018146">
    <property type="entry name" value="Glyoxalase_1_CS"/>
</dbReference>
<dbReference type="GO" id="GO:0005737">
    <property type="term" value="C:cytoplasm"/>
    <property type="evidence" value="ECO:0007669"/>
    <property type="project" value="TreeGrafter"/>
</dbReference>
<keyword evidence="1" id="KW-0479">Metal-binding</keyword>
<feature type="domain" description="VOC" evidence="3">
    <location>
        <begin position="1"/>
        <end position="97"/>
    </location>
</feature>
<dbReference type="EMBL" id="JAWXYG010000001">
    <property type="protein sequence ID" value="KAK4283844.1"/>
    <property type="molecule type" value="Genomic_DNA"/>
</dbReference>
<evidence type="ECO:0000256" key="2">
    <source>
        <dbReference type="SAM" id="MobiDB-lite"/>
    </source>
</evidence>
<dbReference type="AlphaFoldDB" id="A0AAE1N767"/>
<comment type="caution">
    <text evidence="4">The sequence shown here is derived from an EMBL/GenBank/DDBJ whole genome shotgun (WGS) entry which is preliminary data.</text>
</comment>
<name>A0AAE1N767_9FABA</name>
<keyword evidence="5" id="KW-1185">Reference proteome</keyword>
<dbReference type="InterPro" id="IPR037523">
    <property type="entry name" value="VOC_core"/>
</dbReference>
<evidence type="ECO:0000259" key="3">
    <source>
        <dbReference type="PROSITE" id="PS51819"/>
    </source>
</evidence>
<protein>
    <recommendedName>
        <fullName evidence="3">VOC domain-containing protein</fullName>
    </recommendedName>
</protein>
<organism evidence="4 5">
    <name type="scientific">Acacia crassicarpa</name>
    <name type="common">northern wattle</name>
    <dbReference type="NCBI Taxonomy" id="499986"/>
    <lineage>
        <taxon>Eukaryota</taxon>
        <taxon>Viridiplantae</taxon>
        <taxon>Streptophyta</taxon>
        <taxon>Embryophyta</taxon>
        <taxon>Tracheophyta</taxon>
        <taxon>Spermatophyta</taxon>
        <taxon>Magnoliopsida</taxon>
        <taxon>eudicotyledons</taxon>
        <taxon>Gunneridae</taxon>
        <taxon>Pentapetalae</taxon>
        <taxon>rosids</taxon>
        <taxon>fabids</taxon>
        <taxon>Fabales</taxon>
        <taxon>Fabaceae</taxon>
        <taxon>Caesalpinioideae</taxon>
        <taxon>mimosoid clade</taxon>
        <taxon>Acacieae</taxon>
        <taxon>Acacia</taxon>
    </lineage>
</organism>
<dbReference type="Proteomes" id="UP001293593">
    <property type="component" value="Unassembled WGS sequence"/>
</dbReference>
<dbReference type="Gene3D" id="3.10.180.10">
    <property type="entry name" value="2,3-Dihydroxybiphenyl 1,2-Dioxygenase, domain 1"/>
    <property type="match status" value="2"/>
</dbReference>
<dbReference type="PROSITE" id="PS51819">
    <property type="entry name" value="VOC"/>
    <property type="match status" value="1"/>
</dbReference>
<gene>
    <name evidence="4" type="ORF">QN277_000750</name>
</gene>